<dbReference type="NCBIfam" id="TIGR03520">
    <property type="entry name" value="GldE"/>
    <property type="match status" value="1"/>
</dbReference>
<evidence type="ECO:0000256" key="2">
    <source>
        <dbReference type="ARBA" id="ARBA00006337"/>
    </source>
</evidence>
<dbReference type="CDD" id="cd04590">
    <property type="entry name" value="CBS_pair_CorC_HlyC_assoc"/>
    <property type="match status" value="1"/>
</dbReference>
<evidence type="ECO:0000313" key="12">
    <source>
        <dbReference type="EMBL" id="MBG9374696.1"/>
    </source>
</evidence>
<dbReference type="SUPFAM" id="SSF56176">
    <property type="entry name" value="FAD-binding/transporter-associated domain-like"/>
    <property type="match status" value="1"/>
</dbReference>
<dbReference type="SMART" id="SM00116">
    <property type="entry name" value="CBS"/>
    <property type="match status" value="2"/>
</dbReference>
<dbReference type="PROSITE" id="PS51371">
    <property type="entry name" value="CBS"/>
    <property type="match status" value="2"/>
</dbReference>
<evidence type="ECO:0000256" key="5">
    <source>
        <dbReference type="ARBA" id="ARBA00022737"/>
    </source>
</evidence>
<dbReference type="PANTHER" id="PTHR22777:SF32">
    <property type="entry name" value="UPF0053 INNER MEMBRANE PROTEIN YFJD"/>
    <property type="match status" value="1"/>
</dbReference>
<dbReference type="RefSeq" id="WP_196988792.1">
    <property type="nucleotide sequence ID" value="NZ_JADWYR010000001.1"/>
</dbReference>
<feature type="transmembrane region" description="Helical" evidence="10">
    <location>
        <begin position="116"/>
        <end position="134"/>
    </location>
</feature>
<dbReference type="GO" id="GO:0050660">
    <property type="term" value="F:flavin adenine dinucleotide binding"/>
    <property type="evidence" value="ECO:0007669"/>
    <property type="project" value="InterPro"/>
</dbReference>
<dbReference type="SMART" id="SM01091">
    <property type="entry name" value="CorC_HlyC"/>
    <property type="match status" value="1"/>
</dbReference>
<organism evidence="12 13">
    <name type="scientific">Panacibacter microcysteis</name>
    <dbReference type="NCBI Taxonomy" id="2793269"/>
    <lineage>
        <taxon>Bacteria</taxon>
        <taxon>Pseudomonadati</taxon>
        <taxon>Bacteroidota</taxon>
        <taxon>Chitinophagia</taxon>
        <taxon>Chitinophagales</taxon>
        <taxon>Chitinophagaceae</taxon>
        <taxon>Panacibacter</taxon>
    </lineage>
</organism>
<evidence type="ECO:0000256" key="10">
    <source>
        <dbReference type="SAM" id="Phobius"/>
    </source>
</evidence>
<dbReference type="InterPro" id="IPR016169">
    <property type="entry name" value="FAD-bd_PCMH_sub2"/>
</dbReference>
<keyword evidence="4 10" id="KW-0812">Transmembrane</keyword>
<feature type="transmembrane region" description="Helical" evidence="10">
    <location>
        <begin position="83"/>
        <end position="104"/>
    </location>
</feature>
<protein>
    <submittedName>
        <fullName evidence="12">Gliding motility-associated protein GldE</fullName>
    </submittedName>
</protein>
<keyword evidence="8 10" id="KW-0472">Membrane</keyword>
<feature type="transmembrane region" description="Helical" evidence="10">
    <location>
        <begin position="29"/>
        <end position="55"/>
    </location>
</feature>
<sequence>METAAEYLFINVFLQPVYLASIDPQSTTVLIILLLALLFFSFVVSGAEIAFFSLGNKDINLLKTKQQPAYSRVIDLLEHPKELYASLVLANSLSNIGIILILNILLDDLTKVEYQWVEFAIKVLVVALILVLFCEIMPKILARQNNIRYAKDFGIIIEGVFYLFKRPGAWYIRHFESVEKKFSRNAGRAKRMEEIYDAIDTTTPGNDENTTKEKDILKGIAKFSNIFVKQIMRTRLDVNGIDHHTSFKDLVKKIEELHYSRLPVYKSNMDEVVGIVNTKDVLPYLDHDDDFDWHFLMRQPFFVHENKLIDDLLQEFQEKRVHFAVVVDEFGGTSGIVTLEDILEEVIGEIKDEFDEEETGFKKLDDYNYLFEGRTPISDVCRFMQLPIDTFNGVKGESDSLAGLVLEIAGEIPEINQTISSGDFDFTVLEIARNRLQKIRITINIKAENP</sequence>
<comment type="caution">
    <text evidence="12">The sequence shown here is derived from an EMBL/GenBank/DDBJ whole genome shotgun (WGS) entry which is preliminary data.</text>
</comment>
<dbReference type="InterPro" id="IPR046342">
    <property type="entry name" value="CBS_dom_sf"/>
</dbReference>
<dbReference type="PANTHER" id="PTHR22777">
    <property type="entry name" value="HEMOLYSIN-RELATED"/>
    <property type="match status" value="1"/>
</dbReference>
<reference evidence="12" key="1">
    <citation type="submission" date="2020-11" db="EMBL/GenBank/DDBJ databases">
        <title>Bacterial whole genome sequence for Panacibacter sp. DH6.</title>
        <authorList>
            <person name="Le V."/>
            <person name="Ko S."/>
            <person name="Ahn C.-Y."/>
            <person name="Oh H.-M."/>
        </authorList>
    </citation>
    <scope>NUCLEOTIDE SEQUENCE</scope>
    <source>
        <strain evidence="12">DH6</strain>
    </source>
</reference>
<comment type="subcellular location">
    <subcellularLocation>
        <location evidence="1">Cell membrane</location>
        <topology evidence="1">Multi-pass membrane protein</topology>
    </subcellularLocation>
</comment>
<keyword evidence="7 9" id="KW-0129">CBS domain</keyword>
<dbReference type="SUPFAM" id="SSF54631">
    <property type="entry name" value="CBS-domain pair"/>
    <property type="match status" value="1"/>
</dbReference>
<dbReference type="InterPro" id="IPR019862">
    <property type="entry name" value="Motility-assoc_prot_GldE"/>
</dbReference>
<evidence type="ECO:0000256" key="3">
    <source>
        <dbReference type="ARBA" id="ARBA00022475"/>
    </source>
</evidence>
<evidence type="ECO:0000256" key="1">
    <source>
        <dbReference type="ARBA" id="ARBA00004651"/>
    </source>
</evidence>
<keyword evidence="5" id="KW-0677">Repeat</keyword>
<dbReference type="EMBL" id="JADWYR010000001">
    <property type="protein sequence ID" value="MBG9374696.1"/>
    <property type="molecule type" value="Genomic_DNA"/>
</dbReference>
<evidence type="ECO:0000256" key="4">
    <source>
        <dbReference type="ARBA" id="ARBA00022692"/>
    </source>
</evidence>
<dbReference type="FunFam" id="3.10.580.10:FF:000002">
    <property type="entry name" value="Magnesium/cobalt efflux protein CorC"/>
    <property type="match status" value="1"/>
</dbReference>
<feature type="domain" description="CBS" evidence="11">
    <location>
        <begin position="296"/>
        <end position="353"/>
    </location>
</feature>
<dbReference type="InterPro" id="IPR044751">
    <property type="entry name" value="Ion_transp-like_CBS"/>
</dbReference>
<evidence type="ECO:0000256" key="6">
    <source>
        <dbReference type="ARBA" id="ARBA00022989"/>
    </source>
</evidence>
<dbReference type="GO" id="GO:0005886">
    <property type="term" value="C:plasma membrane"/>
    <property type="evidence" value="ECO:0007669"/>
    <property type="project" value="UniProtKB-SubCell"/>
</dbReference>
<accession>A0A931GSR2</accession>
<gene>
    <name evidence="12" type="primary">gldE</name>
    <name evidence="12" type="ORF">I5907_00490</name>
</gene>
<dbReference type="InterPro" id="IPR005170">
    <property type="entry name" value="Transptr-assoc_dom"/>
</dbReference>
<evidence type="ECO:0000256" key="8">
    <source>
        <dbReference type="ARBA" id="ARBA00023136"/>
    </source>
</evidence>
<dbReference type="Pfam" id="PF01595">
    <property type="entry name" value="CNNM"/>
    <property type="match status" value="1"/>
</dbReference>
<dbReference type="InterPro" id="IPR000644">
    <property type="entry name" value="CBS_dom"/>
</dbReference>
<feature type="domain" description="CBS" evidence="11">
    <location>
        <begin position="232"/>
        <end position="291"/>
    </location>
</feature>
<evidence type="ECO:0000256" key="7">
    <source>
        <dbReference type="ARBA" id="ARBA00023122"/>
    </source>
</evidence>
<keyword evidence="3" id="KW-1003">Cell membrane</keyword>
<keyword evidence="13" id="KW-1185">Reference proteome</keyword>
<evidence type="ECO:0000313" key="13">
    <source>
        <dbReference type="Proteomes" id="UP000628448"/>
    </source>
</evidence>
<dbReference type="Pfam" id="PF03471">
    <property type="entry name" value="CorC_HlyC"/>
    <property type="match status" value="1"/>
</dbReference>
<dbReference type="AlphaFoldDB" id="A0A931GSR2"/>
<dbReference type="InterPro" id="IPR002550">
    <property type="entry name" value="CNNM"/>
</dbReference>
<keyword evidence="6 10" id="KW-1133">Transmembrane helix</keyword>
<comment type="similarity">
    <text evidence="2">Belongs to the UPF0053 family.</text>
</comment>
<dbReference type="Gene3D" id="3.10.580.10">
    <property type="entry name" value="CBS-domain"/>
    <property type="match status" value="1"/>
</dbReference>
<dbReference type="Proteomes" id="UP000628448">
    <property type="component" value="Unassembled WGS sequence"/>
</dbReference>
<name>A0A931GSR2_9BACT</name>
<dbReference type="Gene3D" id="3.30.465.10">
    <property type="match status" value="1"/>
</dbReference>
<evidence type="ECO:0000259" key="11">
    <source>
        <dbReference type="PROSITE" id="PS51371"/>
    </source>
</evidence>
<dbReference type="Pfam" id="PF00571">
    <property type="entry name" value="CBS"/>
    <property type="match status" value="2"/>
</dbReference>
<dbReference type="InterPro" id="IPR036318">
    <property type="entry name" value="FAD-bd_PCMH-like_sf"/>
</dbReference>
<proteinExistence type="inferred from homology"/>
<evidence type="ECO:0000256" key="9">
    <source>
        <dbReference type="PROSITE-ProRule" id="PRU00703"/>
    </source>
</evidence>